<proteinExistence type="predicted"/>
<name>A0ABQ5YLD0_9NEIS</name>
<feature type="compositionally biased region" description="Polar residues" evidence="1">
    <location>
        <begin position="176"/>
        <end position="189"/>
    </location>
</feature>
<gene>
    <name evidence="2" type="ORF">GCM10007907_28610</name>
</gene>
<evidence type="ECO:0000313" key="3">
    <source>
        <dbReference type="Proteomes" id="UP001156706"/>
    </source>
</evidence>
<organism evidence="2 3">
    <name type="scientific">Chitinimonas prasina</name>
    <dbReference type="NCBI Taxonomy" id="1434937"/>
    <lineage>
        <taxon>Bacteria</taxon>
        <taxon>Pseudomonadati</taxon>
        <taxon>Pseudomonadota</taxon>
        <taxon>Betaproteobacteria</taxon>
        <taxon>Neisseriales</taxon>
        <taxon>Chitinibacteraceae</taxon>
        <taxon>Chitinimonas</taxon>
    </lineage>
</organism>
<sequence>MQNKANSKARPPRKQRGNALLIFFLLVAMGMLSLLVSKLNSQPSALLHAESSPSHLNQARQALLGHIQNSLLNAPVADARLPTALAATDTIQLGRLDYAGIGLGKAGTTDSELWYVATGFPLFDTTPTHLLTQCNTNQPATTSLAAIIIAPGPALPSQTSRSSTASASQYMEGLTGTPTGCTGNPSNADTPPDSFLISASTSPVFNDRLATISRADILEGMAREAYRQINLSMSNHAATSGSYPSSKAGLTGLPTWLASGAWFDEITYDSTSVAPDVRLRLTHCYQIQLHWDNAGQLTTVTPLEPQQCS</sequence>
<feature type="region of interest" description="Disordered" evidence="1">
    <location>
        <begin position="155"/>
        <end position="192"/>
    </location>
</feature>
<evidence type="ECO:0000313" key="2">
    <source>
        <dbReference type="EMBL" id="GLR14071.1"/>
    </source>
</evidence>
<accession>A0ABQ5YLD0</accession>
<dbReference type="EMBL" id="BSOG01000003">
    <property type="protein sequence ID" value="GLR14071.1"/>
    <property type="molecule type" value="Genomic_DNA"/>
</dbReference>
<evidence type="ECO:0000256" key="1">
    <source>
        <dbReference type="SAM" id="MobiDB-lite"/>
    </source>
</evidence>
<dbReference type="Proteomes" id="UP001156706">
    <property type="component" value="Unassembled WGS sequence"/>
</dbReference>
<comment type="caution">
    <text evidence="2">The sequence shown here is derived from an EMBL/GenBank/DDBJ whole genome shotgun (WGS) entry which is preliminary data.</text>
</comment>
<keyword evidence="3" id="KW-1185">Reference proteome</keyword>
<protein>
    <submittedName>
        <fullName evidence="2">Uncharacterized protein</fullName>
    </submittedName>
</protein>
<reference evidence="3" key="1">
    <citation type="journal article" date="2019" name="Int. J. Syst. Evol. Microbiol.">
        <title>The Global Catalogue of Microorganisms (GCM) 10K type strain sequencing project: providing services to taxonomists for standard genome sequencing and annotation.</title>
        <authorList>
            <consortium name="The Broad Institute Genomics Platform"/>
            <consortium name="The Broad Institute Genome Sequencing Center for Infectious Disease"/>
            <person name="Wu L."/>
            <person name="Ma J."/>
        </authorList>
    </citation>
    <scope>NUCLEOTIDE SEQUENCE [LARGE SCALE GENOMIC DNA]</scope>
    <source>
        <strain evidence="3">NBRC 110044</strain>
    </source>
</reference>
<feature type="compositionally biased region" description="Low complexity" evidence="1">
    <location>
        <begin position="155"/>
        <end position="169"/>
    </location>
</feature>